<dbReference type="GO" id="GO:0120293">
    <property type="term" value="C:dynein axonemal particle"/>
    <property type="evidence" value="ECO:0007669"/>
    <property type="project" value="UniProtKB-SubCell"/>
</dbReference>
<dbReference type="EMBL" id="JAZGQO010000007">
    <property type="protein sequence ID" value="KAK6181061.1"/>
    <property type="molecule type" value="Genomic_DNA"/>
</dbReference>
<dbReference type="HAMAP" id="MF_03069">
    <property type="entry name" value="Kintoun"/>
    <property type="match status" value="1"/>
</dbReference>
<dbReference type="PANTHER" id="PTHR22997">
    <property type="entry name" value="PIH1 DOMAIN-CONTAINING PROTEIN 1"/>
    <property type="match status" value="1"/>
</dbReference>
<evidence type="ECO:0000256" key="1">
    <source>
        <dbReference type="ARBA" id="ARBA00022490"/>
    </source>
</evidence>
<dbReference type="InterPro" id="IPR041442">
    <property type="entry name" value="PIH1D1/2/3_CS-like"/>
</dbReference>
<evidence type="ECO:0000256" key="4">
    <source>
        <dbReference type="SAM" id="MobiDB-lite"/>
    </source>
</evidence>
<dbReference type="AlphaFoldDB" id="A0AAN8PX79"/>
<evidence type="ECO:0000256" key="3">
    <source>
        <dbReference type="HAMAP-Rule" id="MF_03069"/>
    </source>
</evidence>
<feature type="compositionally biased region" description="Low complexity" evidence="4">
    <location>
        <begin position="398"/>
        <end position="410"/>
    </location>
</feature>
<protein>
    <recommendedName>
        <fullName evidence="3">Protein kintoun</fullName>
    </recommendedName>
    <alternativeName>
        <fullName evidence="3">Dynein assembly factor 2, axonemal homolog</fullName>
    </alternativeName>
</protein>
<feature type="domain" description="PIH1 N-terminal" evidence="5">
    <location>
        <begin position="41"/>
        <end position="203"/>
    </location>
</feature>
<dbReference type="PANTHER" id="PTHR22997:SF3">
    <property type="entry name" value="PROTEIN KINTOUN"/>
    <property type="match status" value="1"/>
</dbReference>
<keyword evidence="1 3" id="KW-0963">Cytoplasm</keyword>
<proteinExistence type="inferred from homology"/>
<dbReference type="GO" id="GO:0060285">
    <property type="term" value="P:cilium-dependent cell motility"/>
    <property type="evidence" value="ECO:0007669"/>
    <property type="project" value="UniProtKB-UniRule"/>
</dbReference>
<comment type="caution">
    <text evidence="7">The sequence shown here is derived from an EMBL/GenBank/DDBJ whole genome shotgun (WGS) entry which is preliminary data.</text>
</comment>
<reference evidence="7 8" key="1">
    <citation type="submission" date="2024-01" db="EMBL/GenBank/DDBJ databases">
        <title>The genome of the rayed Mediterranean limpet Patella caerulea (Linnaeus, 1758).</title>
        <authorList>
            <person name="Anh-Thu Weber A."/>
            <person name="Halstead-Nussloch G."/>
        </authorList>
    </citation>
    <scope>NUCLEOTIDE SEQUENCE [LARGE SCALE GENOMIC DNA]</scope>
    <source>
        <strain evidence="7">AATW-2023a</strain>
        <tissue evidence="7">Whole specimen</tissue>
    </source>
</reference>
<accession>A0AAN8PX79</accession>
<evidence type="ECO:0000256" key="2">
    <source>
        <dbReference type="ARBA" id="ARBA00024190"/>
    </source>
</evidence>
<dbReference type="Pfam" id="PF08190">
    <property type="entry name" value="PIH1"/>
    <property type="match status" value="1"/>
</dbReference>
<feature type="domain" description="PIH1D1/2/3 CS-like" evidence="6">
    <location>
        <begin position="259"/>
        <end position="358"/>
    </location>
</feature>
<comment type="similarity">
    <text evidence="3">Belongs to the PIH1 family. Kintoun subfamily.</text>
</comment>
<dbReference type="InterPro" id="IPR034727">
    <property type="entry name" value="Kintoun"/>
</dbReference>
<gene>
    <name evidence="7" type="ORF">SNE40_008997</name>
</gene>
<organism evidence="7 8">
    <name type="scientific">Patella caerulea</name>
    <name type="common">Rayed Mediterranean limpet</name>
    <dbReference type="NCBI Taxonomy" id="87958"/>
    <lineage>
        <taxon>Eukaryota</taxon>
        <taxon>Metazoa</taxon>
        <taxon>Spiralia</taxon>
        <taxon>Lophotrochozoa</taxon>
        <taxon>Mollusca</taxon>
        <taxon>Gastropoda</taxon>
        <taxon>Patellogastropoda</taxon>
        <taxon>Patelloidea</taxon>
        <taxon>Patellidae</taxon>
        <taxon>Patella</taxon>
    </lineage>
</organism>
<dbReference type="GO" id="GO:0070286">
    <property type="term" value="P:axonemal dynein complex assembly"/>
    <property type="evidence" value="ECO:0007669"/>
    <property type="project" value="UniProtKB-UniRule"/>
</dbReference>
<dbReference type="InterPro" id="IPR050734">
    <property type="entry name" value="PIH1/Kintoun_subfamily"/>
</dbReference>
<evidence type="ECO:0000259" key="6">
    <source>
        <dbReference type="Pfam" id="PF18201"/>
    </source>
</evidence>
<dbReference type="Pfam" id="PF18201">
    <property type="entry name" value="PIH1_CS"/>
    <property type="match status" value="1"/>
</dbReference>
<sequence>MENVGKNFEDLDISEDEIKRISDAMKDETFRKLFVEYAEEISNPENRRLYEEELTRLESDRGVDVTFVNPTPGHVLKTIVNGETKGFINICQSDKIDKPKGERQTNGDGKSGLMWHIPHSFAPEREDLDKNGKKCQVYDVVFHPDTYRMAQSNTRFNKIMEDTAIDGIESNFSVKLDRANLKRPNMKFKGTPSATVIRTKKQNPGSSELRSDILKNMPYPYDKMSENKADTKKKTDIVTEKNKKNVQSDVTNSHNPNFTVPKYSILHRAELDMQEYTNSRNSKTSTRPKELVVSIDLPLLKSAASADLDIFEKRLVLESKEPAQYKLDIALPYPVNEDDGSAKFDKTKRCLIVTLPVLPMKQDLYPVKPTEDETLNENLTGEDIINTEDKPLIEVLETSENNSSTSSAAAGLSQSDGTVVEEENKSSQHQSSSSILYNKPEFTFTQDEETINFVINVKNVSLETVSKSFPGSSSIQLKFVSLGSGCFPMHYSLFLQFPDGCDIASDHCSVDVTDSNLVLLILKRKSCRTLWNSFKAGVDGSSLEVC</sequence>
<keyword evidence="8" id="KW-1185">Reference proteome</keyword>
<feature type="region of interest" description="Disordered" evidence="4">
    <location>
        <begin position="398"/>
        <end position="433"/>
    </location>
</feature>
<comment type="subcellular location">
    <subcellularLocation>
        <location evidence="3">Cytoplasm</location>
    </subcellularLocation>
    <subcellularLocation>
        <location evidence="2">Dynein axonemal particle</location>
    </subcellularLocation>
</comment>
<dbReference type="InterPro" id="IPR012981">
    <property type="entry name" value="PIH1_N"/>
</dbReference>
<evidence type="ECO:0000313" key="8">
    <source>
        <dbReference type="Proteomes" id="UP001347796"/>
    </source>
</evidence>
<evidence type="ECO:0000313" key="7">
    <source>
        <dbReference type="EMBL" id="KAK6181061.1"/>
    </source>
</evidence>
<name>A0AAN8PX79_PATCE</name>
<evidence type="ECO:0000259" key="5">
    <source>
        <dbReference type="Pfam" id="PF08190"/>
    </source>
</evidence>
<dbReference type="Proteomes" id="UP001347796">
    <property type="component" value="Unassembled WGS sequence"/>
</dbReference>
<comment type="function">
    <text evidence="3">Required for cytoplasmic pre-assembly of axonemal dyneins, thereby playing a central role in motility in cilia and flagella. Involved in pre-assembly of dynein arm complexes in the cytoplasm before intraflagellar transport loads them for the ciliary compartment.</text>
</comment>